<dbReference type="EMBL" id="BNJG01000002">
    <property type="protein sequence ID" value="GHO55910.1"/>
    <property type="molecule type" value="Genomic_DNA"/>
</dbReference>
<gene>
    <name evidence="1" type="ORF">KSB_43850</name>
</gene>
<organism evidence="1 2">
    <name type="scientific">Ktedonobacter robiniae</name>
    <dbReference type="NCBI Taxonomy" id="2778365"/>
    <lineage>
        <taxon>Bacteria</taxon>
        <taxon>Bacillati</taxon>
        <taxon>Chloroflexota</taxon>
        <taxon>Ktedonobacteria</taxon>
        <taxon>Ktedonobacterales</taxon>
        <taxon>Ktedonobacteraceae</taxon>
        <taxon>Ktedonobacter</taxon>
    </lineage>
</organism>
<name>A0ABQ3UU02_9CHLR</name>
<proteinExistence type="predicted"/>
<dbReference type="RefSeq" id="WP_201372532.1">
    <property type="nucleotide sequence ID" value="NZ_BNJG01000002.1"/>
</dbReference>
<protein>
    <submittedName>
        <fullName evidence="1">Uncharacterized protein</fullName>
    </submittedName>
</protein>
<keyword evidence="2" id="KW-1185">Reference proteome</keyword>
<dbReference type="Proteomes" id="UP000654345">
    <property type="component" value="Unassembled WGS sequence"/>
</dbReference>
<reference evidence="1 2" key="1">
    <citation type="journal article" date="2021" name="Int. J. Syst. Evol. Microbiol.">
        <title>Reticulibacter mediterranei gen. nov., sp. nov., within the new family Reticulibacteraceae fam. nov., and Ktedonospora formicarum gen. nov., sp. nov., Ktedonobacter robiniae sp. nov., Dictyobacter formicarum sp. nov. and Dictyobacter arantiisoli sp. nov., belonging to the class Ktedonobacteria.</title>
        <authorList>
            <person name="Yabe S."/>
            <person name="Zheng Y."/>
            <person name="Wang C.M."/>
            <person name="Sakai Y."/>
            <person name="Abe K."/>
            <person name="Yokota A."/>
            <person name="Donadio S."/>
            <person name="Cavaletti L."/>
            <person name="Monciardini P."/>
        </authorList>
    </citation>
    <scope>NUCLEOTIDE SEQUENCE [LARGE SCALE GENOMIC DNA]</scope>
    <source>
        <strain evidence="1 2">SOSP1-30</strain>
    </source>
</reference>
<evidence type="ECO:0000313" key="1">
    <source>
        <dbReference type="EMBL" id="GHO55910.1"/>
    </source>
</evidence>
<evidence type="ECO:0000313" key="2">
    <source>
        <dbReference type="Proteomes" id="UP000654345"/>
    </source>
</evidence>
<comment type="caution">
    <text evidence="1">The sequence shown here is derived from an EMBL/GenBank/DDBJ whole genome shotgun (WGS) entry which is preliminary data.</text>
</comment>
<sequence length="78" mass="8705">MALLHAWYAYYQHSQILASLLARDFKAGSTSEDENGTLSGLYTALPDDLAAIQKGDFRQQLGKALSYRVVIVPVWMTQ</sequence>
<accession>A0ABQ3UU02</accession>